<dbReference type="SMART" id="SM00648">
    <property type="entry name" value="SWAP"/>
    <property type="match status" value="1"/>
</dbReference>
<accession>A0A6A6V6J7</accession>
<feature type="region of interest" description="Disordered" evidence="1">
    <location>
        <begin position="563"/>
        <end position="651"/>
    </location>
</feature>
<evidence type="ECO:0000313" key="4">
    <source>
        <dbReference type="Proteomes" id="UP000799440"/>
    </source>
</evidence>
<feature type="region of interest" description="Disordered" evidence="1">
    <location>
        <begin position="1"/>
        <end position="100"/>
    </location>
</feature>
<reference evidence="3" key="1">
    <citation type="journal article" date="2020" name="Stud. Mycol.">
        <title>101 Dothideomycetes genomes: a test case for predicting lifestyles and emergence of pathogens.</title>
        <authorList>
            <person name="Haridas S."/>
            <person name="Albert R."/>
            <person name="Binder M."/>
            <person name="Bloem J."/>
            <person name="Labutti K."/>
            <person name="Salamov A."/>
            <person name="Andreopoulos B."/>
            <person name="Baker S."/>
            <person name="Barry K."/>
            <person name="Bills G."/>
            <person name="Bluhm B."/>
            <person name="Cannon C."/>
            <person name="Castanera R."/>
            <person name="Culley D."/>
            <person name="Daum C."/>
            <person name="Ezra D."/>
            <person name="Gonzalez J."/>
            <person name="Henrissat B."/>
            <person name="Kuo A."/>
            <person name="Liang C."/>
            <person name="Lipzen A."/>
            <person name="Lutzoni F."/>
            <person name="Magnuson J."/>
            <person name="Mondo S."/>
            <person name="Nolan M."/>
            <person name="Ohm R."/>
            <person name="Pangilinan J."/>
            <person name="Park H.-J."/>
            <person name="Ramirez L."/>
            <person name="Alfaro M."/>
            <person name="Sun H."/>
            <person name="Tritt A."/>
            <person name="Yoshinaga Y."/>
            <person name="Zwiers L.-H."/>
            <person name="Turgeon B."/>
            <person name="Goodwin S."/>
            <person name="Spatafora J."/>
            <person name="Crous P."/>
            <person name="Grigoriev I."/>
        </authorList>
    </citation>
    <scope>NUCLEOTIDE SEQUENCE</scope>
    <source>
        <strain evidence="3">CBS 119925</strain>
    </source>
</reference>
<sequence>MSFKINLSDKVKAERGISRGESQEDDRGPGKAAKLKLLEGDPDSDEDAQPSAGGQHVPQGAKRLFAGKPRSTVSGPGTLPQAPNQLGPQSNNSWASGPRGQGSNIYTSVVAKVSNLPPDIDEDTIAKLFDDYPSLKVTRVERLPSYGRGQGRPSVSMRVTFGQGATAAILNNAIADMSDKRYLGSGYFLHLDRYLGASGGKEPEKLPFGAQWIAPEVNKFAPSAELGGDRREQRERKIITAYPPADRKTLQLVHQTIEGVLSGGSEFEAALMNQEDVKKDIKYAWLYDTTHPLHRYYRFRMHQLISGNHDTVIEIYSGLGEWHGVAPIQDEFAYHLGSLDEEMDELRQDPEAELSRSRKTADAYPGMVENANGLLTPKSRAFLLFLLGGLPLRKRPTLNSDIAAVTAFAIDKAAQGMDDIVDILIDNIFQPVAMTPINVEFRVQDSTAEDTTKDHIEAIMNALRCISDLAGVAHRLGGRYSKYREALGTQLLERHVFEYLGQAKVRLNMSRLVALEYRKAINFVIAAWKGEALFTPDTTAYFDQTFNAVEKAEVAAKKKREAADLAKTKERGTVDERGSGPVFIEKQHTPRNSTEQATKEDVKDEKPGSESATSQTPKKRDDRDEATVAGSGGRARRNRPKAEDMFASDED</sequence>
<evidence type="ECO:0000259" key="2">
    <source>
        <dbReference type="PROSITE" id="PS50128"/>
    </source>
</evidence>
<evidence type="ECO:0000256" key="1">
    <source>
        <dbReference type="SAM" id="MobiDB-lite"/>
    </source>
</evidence>
<evidence type="ECO:0000313" key="3">
    <source>
        <dbReference type="EMBL" id="KAF2745130.1"/>
    </source>
</evidence>
<feature type="compositionally biased region" description="Polar residues" evidence="1">
    <location>
        <begin position="71"/>
        <end position="100"/>
    </location>
</feature>
<keyword evidence="4" id="KW-1185">Reference proteome</keyword>
<name>A0A6A6V6J7_9PLEO</name>
<feature type="compositionally biased region" description="Basic and acidic residues" evidence="1">
    <location>
        <begin position="597"/>
        <end position="608"/>
    </location>
</feature>
<dbReference type="SUPFAM" id="SSF109905">
    <property type="entry name" value="Surp module (SWAP domain)"/>
    <property type="match status" value="1"/>
</dbReference>
<dbReference type="GO" id="GO:0003723">
    <property type="term" value="F:RNA binding"/>
    <property type="evidence" value="ECO:0007669"/>
    <property type="project" value="InterPro"/>
</dbReference>
<dbReference type="Gene3D" id="1.10.10.790">
    <property type="entry name" value="Surp module"/>
    <property type="match status" value="1"/>
</dbReference>
<dbReference type="PANTHER" id="PTHR23140:SF0">
    <property type="entry name" value="U2 SNRNP-ASSOCIATED SURP MOTIF-CONTAINING PROTEIN"/>
    <property type="match status" value="1"/>
</dbReference>
<dbReference type="Proteomes" id="UP000799440">
    <property type="component" value="Unassembled WGS sequence"/>
</dbReference>
<feature type="compositionally biased region" description="Basic and acidic residues" evidence="1">
    <location>
        <begin position="563"/>
        <end position="578"/>
    </location>
</feature>
<protein>
    <recommendedName>
        <fullName evidence="2">SURP motif domain-containing protein</fullName>
    </recommendedName>
</protein>
<dbReference type="Pfam" id="PF01805">
    <property type="entry name" value="Surp"/>
    <property type="match status" value="1"/>
</dbReference>
<dbReference type="GO" id="GO:0006396">
    <property type="term" value="P:RNA processing"/>
    <property type="evidence" value="ECO:0007669"/>
    <property type="project" value="InterPro"/>
</dbReference>
<dbReference type="InterPro" id="IPR000061">
    <property type="entry name" value="Surp"/>
</dbReference>
<feature type="domain" description="SURP motif" evidence="2">
    <location>
        <begin position="252"/>
        <end position="297"/>
    </location>
</feature>
<dbReference type="OrthoDB" id="377209at2759"/>
<dbReference type="GO" id="GO:0005634">
    <property type="term" value="C:nucleus"/>
    <property type="evidence" value="ECO:0007669"/>
    <property type="project" value="TreeGrafter"/>
</dbReference>
<proteinExistence type="predicted"/>
<dbReference type="AlphaFoldDB" id="A0A6A6V6J7"/>
<organism evidence="3 4">
    <name type="scientific">Sporormia fimetaria CBS 119925</name>
    <dbReference type="NCBI Taxonomy" id="1340428"/>
    <lineage>
        <taxon>Eukaryota</taxon>
        <taxon>Fungi</taxon>
        <taxon>Dikarya</taxon>
        <taxon>Ascomycota</taxon>
        <taxon>Pezizomycotina</taxon>
        <taxon>Dothideomycetes</taxon>
        <taxon>Pleosporomycetidae</taxon>
        <taxon>Pleosporales</taxon>
        <taxon>Sporormiaceae</taxon>
        <taxon>Sporormia</taxon>
    </lineage>
</organism>
<dbReference type="EMBL" id="MU006584">
    <property type="protein sequence ID" value="KAF2745130.1"/>
    <property type="molecule type" value="Genomic_DNA"/>
</dbReference>
<dbReference type="SUPFAM" id="SSF54928">
    <property type="entry name" value="RNA-binding domain, RBD"/>
    <property type="match status" value="1"/>
</dbReference>
<dbReference type="InterPro" id="IPR035979">
    <property type="entry name" value="RBD_domain_sf"/>
</dbReference>
<dbReference type="InterPro" id="IPR035967">
    <property type="entry name" value="SWAP/Surp_sf"/>
</dbReference>
<dbReference type="PANTHER" id="PTHR23140">
    <property type="entry name" value="RNA PROCESSING PROTEIN LD23810P"/>
    <property type="match status" value="1"/>
</dbReference>
<feature type="compositionally biased region" description="Basic and acidic residues" evidence="1">
    <location>
        <begin position="7"/>
        <end position="29"/>
    </location>
</feature>
<gene>
    <name evidence="3" type="ORF">M011DRAFT_407241</name>
</gene>
<dbReference type="InterPro" id="IPR051485">
    <property type="entry name" value="SR-CTD_assoc_factor"/>
</dbReference>
<dbReference type="PROSITE" id="PS50128">
    <property type="entry name" value="SURP"/>
    <property type="match status" value="1"/>
</dbReference>